<dbReference type="STRING" id="538381.GCA_001696535_04453"/>
<keyword evidence="8" id="KW-1185">Reference proteome</keyword>
<dbReference type="Pfam" id="PF00775">
    <property type="entry name" value="Dioxygenase_C"/>
    <property type="match status" value="1"/>
</dbReference>
<dbReference type="EMBL" id="OBML01000003">
    <property type="protein sequence ID" value="SOC00720.1"/>
    <property type="molecule type" value="Genomic_DNA"/>
</dbReference>
<evidence type="ECO:0000256" key="4">
    <source>
        <dbReference type="SAM" id="MobiDB-lite"/>
    </source>
</evidence>
<dbReference type="RefSeq" id="WP_097174392.1">
    <property type="nucleotide sequence ID" value="NZ_OBML01000003.1"/>
</dbReference>
<feature type="compositionally biased region" description="Basic and acidic residues" evidence="4">
    <location>
        <begin position="1"/>
        <end position="11"/>
    </location>
</feature>
<dbReference type="GO" id="GO:0008199">
    <property type="term" value="F:ferric iron binding"/>
    <property type="evidence" value="ECO:0007669"/>
    <property type="project" value="InterPro"/>
</dbReference>
<keyword evidence="3" id="KW-0560">Oxidoreductase</keyword>
<evidence type="ECO:0000259" key="5">
    <source>
        <dbReference type="Pfam" id="PF00775"/>
    </source>
</evidence>
<organism evidence="7 8">
    <name type="scientific">Stappia indica</name>
    <dbReference type="NCBI Taxonomy" id="538381"/>
    <lineage>
        <taxon>Bacteria</taxon>
        <taxon>Pseudomonadati</taxon>
        <taxon>Pseudomonadota</taxon>
        <taxon>Alphaproteobacteria</taxon>
        <taxon>Hyphomicrobiales</taxon>
        <taxon>Stappiaceae</taxon>
        <taxon>Stappia</taxon>
    </lineage>
</organism>
<dbReference type="SUPFAM" id="SSF49482">
    <property type="entry name" value="Aromatic compound dioxygenase"/>
    <property type="match status" value="1"/>
</dbReference>
<dbReference type="InterPro" id="IPR050770">
    <property type="entry name" value="Intradiol_RC_Dioxygenase"/>
</dbReference>
<dbReference type="Pfam" id="PF12391">
    <property type="entry name" value="PCDO_beta_N"/>
    <property type="match status" value="1"/>
</dbReference>
<feature type="region of interest" description="Disordered" evidence="4">
    <location>
        <begin position="1"/>
        <end position="22"/>
    </location>
</feature>
<dbReference type="Gene3D" id="2.60.130.10">
    <property type="entry name" value="Aromatic compound dioxygenase"/>
    <property type="match status" value="1"/>
</dbReference>
<dbReference type="AlphaFoldDB" id="A0A285S2R5"/>
<proteinExistence type="inferred from homology"/>
<evidence type="ECO:0000313" key="7">
    <source>
        <dbReference type="EMBL" id="SOC00720.1"/>
    </source>
</evidence>
<comment type="similarity">
    <text evidence="1">Belongs to the intradiol ring-cleavage dioxygenase family.</text>
</comment>
<dbReference type="PANTHER" id="PTHR33711:SF10">
    <property type="entry name" value="INTRADIOL RING-CLEAVAGE DIOXYGENASES DOMAIN-CONTAINING PROTEIN"/>
    <property type="match status" value="1"/>
</dbReference>
<feature type="domain" description="Protocatechuate 3,4-dioxygenase beta subunit N-terminal" evidence="6">
    <location>
        <begin position="6"/>
        <end position="39"/>
    </location>
</feature>
<protein>
    <submittedName>
        <fullName evidence="7">Protocatechuate 3,4-dioxygenase, beta subunit</fullName>
    </submittedName>
</protein>
<gene>
    <name evidence="7" type="ORF">SAMN05421512_103342</name>
</gene>
<evidence type="ECO:0000256" key="2">
    <source>
        <dbReference type="ARBA" id="ARBA00022964"/>
    </source>
</evidence>
<dbReference type="InterPro" id="IPR015889">
    <property type="entry name" value="Intradiol_dOase_core"/>
</dbReference>
<reference evidence="7 8" key="1">
    <citation type="submission" date="2017-08" db="EMBL/GenBank/DDBJ databases">
        <authorList>
            <person name="de Groot N.N."/>
        </authorList>
    </citation>
    <scope>NUCLEOTIDE SEQUENCE [LARGE SCALE GENOMIC DNA]</scope>
    <source>
        <strain evidence="7 8">USBA 352</strain>
    </source>
</reference>
<sequence length="239" mass="26842">MTTAFYRRDRSQQPLPLSPGYKSTVLRAPVRPLHALEQTSLEQSGPALGHTPLGALDHDLIRNAATTGDALGERIYVFGRVLDENARPVPNALIEIWQANAAGRYAHVRDGYLAPLDPNFSGCGRCVSDADGRYLFRTIKPGPYPWPNNGSDWRPAHIHLSVFGEAFSQRLITQLYFEGDPLIPLCPIVNTIPDKDAIDRLVARLDLRNQEPFDCLAYRFDIVLRGRRQTHFENRTEGL</sequence>
<dbReference type="Proteomes" id="UP000219331">
    <property type="component" value="Unassembled WGS sequence"/>
</dbReference>
<feature type="domain" description="Intradiol ring-cleavage dioxygenases" evidence="5">
    <location>
        <begin position="45"/>
        <end position="226"/>
    </location>
</feature>
<dbReference type="NCBIfam" id="TIGR02422">
    <property type="entry name" value="protocat_beta"/>
    <property type="match status" value="1"/>
</dbReference>
<dbReference type="InterPro" id="IPR024756">
    <property type="entry name" value="PCDO_beta_N"/>
</dbReference>
<dbReference type="InterPro" id="IPR012785">
    <property type="entry name" value="Protocat_dOase_b"/>
</dbReference>
<evidence type="ECO:0000313" key="8">
    <source>
        <dbReference type="Proteomes" id="UP000219331"/>
    </source>
</evidence>
<name>A0A285S2R5_9HYPH</name>
<evidence type="ECO:0000256" key="3">
    <source>
        <dbReference type="ARBA" id="ARBA00023002"/>
    </source>
</evidence>
<evidence type="ECO:0000259" key="6">
    <source>
        <dbReference type="Pfam" id="PF12391"/>
    </source>
</evidence>
<dbReference type="OrthoDB" id="9800887at2"/>
<dbReference type="InterPro" id="IPR000627">
    <property type="entry name" value="Intradiol_dOase_C"/>
</dbReference>
<dbReference type="PANTHER" id="PTHR33711">
    <property type="entry name" value="DIOXYGENASE, PUTATIVE (AFU_ORTHOLOGUE AFUA_2G02910)-RELATED"/>
    <property type="match status" value="1"/>
</dbReference>
<keyword evidence="2 7" id="KW-0223">Dioxygenase</keyword>
<dbReference type="GO" id="GO:0018578">
    <property type="term" value="F:protocatechuate 3,4-dioxygenase activity"/>
    <property type="evidence" value="ECO:0007669"/>
    <property type="project" value="InterPro"/>
</dbReference>
<evidence type="ECO:0000256" key="1">
    <source>
        <dbReference type="ARBA" id="ARBA00007825"/>
    </source>
</evidence>
<accession>A0A285S2R5</accession>
<dbReference type="GO" id="GO:0019619">
    <property type="term" value="P:3,4-dihydroxybenzoate catabolic process"/>
    <property type="evidence" value="ECO:0007669"/>
    <property type="project" value="InterPro"/>
</dbReference>